<evidence type="ECO:0000256" key="7">
    <source>
        <dbReference type="ARBA" id="ARBA00022840"/>
    </source>
</evidence>
<dbReference type="CDD" id="cd00071">
    <property type="entry name" value="GMPK"/>
    <property type="match status" value="1"/>
</dbReference>
<evidence type="ECO:0000256" key="5">
    <source>
        <dbReference type="ARBA" id="ARBA00022741"/>
    </source>
</evidence>
<dbReference type="GO" id="GO:0005829">
    <property type="term" value="C:cytosol"/>
    <property type="evidence" value="ECO:0007669"/>
    <property type="project" value="TreeGrafter"/>
</dbReference>
<keyword evidence="7" id="KW-0067">ATP-binding</keyword>
<dbReference type="STRING" id="1797542.A3J59_00855"/>
<dbReference type="EC" id="2.7.4.8" evidence="2"/>
<organism evidence="10 11">
    <name type="scientific">Candidatus Buchananbacteria bacterium RIFCSPHIGHO2_02_FULL_56_16</name>
    <dbReference type="NCBI Taxonomy" id="1797542"/>
    <lineage>
        <taxon>Bacteria</taxon>
        <taxon>Candidatus Buchananiibacteriota</taxon>
    </lineage>
</organism>
<evidence type="ECO:0000256" key="6">
    <source>
        <dbReference type="ARBA" id="ARBA00022777"/>
    </source>
</evidence>
<name>A0A1G1YFG2_9BACT</name>
<dbReference type="PANTHER" id="PTHR23117">
    <property type="entry name" value="GUANYLATE KINASE-RELATED"/>
    <property type="match status" value="1"/>
</dbReference>
<evidence type="ECO:0000256" key="3">
    <source>
        <dbReference type="ARBA" id="ARBA00016296"/>
    </source>
</evidence>
<gene>
    <name evidence="10" type="ORF">A3J59_00855</name>
</gene>
<proteinExistence type="inferred from homology"/>
<dbReference type="InterPro" id="IPR017665">
    <property type="entry name" value="Guanylate_kinase"/>
</dbReference>
<dbReference type="NCBIfam" id="TIGR03263">
    <property type="entry name" value="guanyl_kin"/>
    <property type="match status" value="1"/>
</dbReference>
<evidence type="ECO:0000259" key="9">
    <source>
        <dbReference type="PROSITE" id="PS50052"/>
    </source>
</evidence>
<evidence type="ECO:0000256" key="4">
    <source>
        <dbReference type="ARBA" id="ARBA00022679"/>
    </source>
</evidence>
<dbReference type="InterPro" id="IPR008144">
    <property type="entry name" value="Guanylate_kin-like_dom"/>
</dbReference>
<dbReference type="EMBL" id="MHIL01000024">
    <property type="protein sequence ID" value="OGY51085.1"/>
    <property type="molecule type" value="Genomic_DNA"/>
</dbReference>
<evidence type="ECO:0000313" key="11">
    <source>
        <dbReference type="Proteomes" id="UP000177310"/>
    </source>
</evidence>
<dbReference type="PROSITE" id="PS50052">
    <property type="entry name" value="GUANYLATE_KINASE_2"/>
    <property type="match status" value="1"/>
</dbReference>
<sequence length="192" mass="22091">MDLRRKPTKIFIISGPSGTGGDSVIEGLEKTGRFSRVITTVTRPRRPVEREGKPYYFVTVPQFKRLIADDVFIEWAIVYGDYRGCTKAEIKRLLAGRKPIIWKVDWQGVQTIKRLLPRTIAIFIAPPSFSVLEERLKQRGQDSPQTIKERKKFSQEWLTHTDLYDYTAVNEQGHLDQTIAQVEAIIAKELES</sequence>
<accession>A0A1G1YFG2</accession>
<feature type="domain" description="Guanylate kinase-like" evidence="9">
    <location>
        <begin position="8"/>
        <end position="187"/>
    </location>
</feature>
<dbReference type="Pfam" id="PF00625">
    <property type="entry name" value="Guanylate_kin"/>
    <property type="match status" value="1"/>
</dbReference>
<evidence type="ECO:0000256" key="1">
    <source>
        <dbReference type="ARBA" id="ARBA00005790"/>
    </source>
</evidence>
<dbReference type="SUPFAM" id="SSF52540">
    <property type="entry name" value="P-loop containing nucleoside triphosphate hydrolases"/>
    <property type="match status" value="1"/>
</dbReference>
<dbReference type="GO" id="GO:0005524">
    <property type="term" value="F:ATP binding"/>
    <property type="evidence" value="ECO:0007669"/>
    <property type="project" value="UniProtKB-KW"/>
</dbReference>
<evidence type="ECO:0000313" key="10">
    <source>
        <dbReference type="EMBL" id="OGY51085.1"/>
    </source>
</evidence>
<protein>
    <recommendedName>
        <fullName evidence="3">Guanylate kinase</fullName>
        <ecNumber evidence="2">2.7.4.8</ecNumber>
    </recommendedName>
    <alternativeName>
        <fullName evidence="8">GMP kinase</fullName>
    </alternativeName>
</protein>
<evidence type="ECO:0000256" key="2">
    <source>
        <dbReference type="ARBA" id="ARBA00012961"/>
    </source>
</evidence>
<comment type="similarity">
    <text evidence="1">Belongs to the guanylate kinase family.</text>
</comment>
<dbReference type="InterPro" id="IPR008145">
    <property type="entry name" value="GK/Ca_channel_bsu"/>
</dbReference>
<keyword evidence="5" id="KW-0547">Nucleotide-binding</keyword>
<keyword evidence="4" id="KW-0808">Transferase</keyword>
<dbReference type="Gene3D" id="3.40.50.300">
    <property type="entry name" value="P-loop containing nucleotide triphosphate hydrolases"/>
    <property type="match status" value="1"/>
</dbReference>
<comment type="caution">
    <text evidence="10">The sequence shown here is derived from an EMBL/GenBank/DDBJ whole genome shotgun (WGS) entry which is preliminary data.</text>
</comment>
<keyword evidence="6 10" id="KW-0418">Kinase</keyword>
<reference evidence="10 11" key="1">
    <citation type="journal article" date="2016" name="Nat. Commun.">
        <title>Thousands of microbial genomes shed light on interconnected biogeochemical processes in an aquifer system.</title>
        <authorList>
            <person name="Anantharaman K."/>
            <person name="Brown C.T."/>
            <person name="Hug L.A."/>
            <person name="Sharon I."/>
            <person name="Castelle C.J."/>
            <person name="Probst A.J."/>
            <person name="Thomas B.C."/>
            <person name="Singh A."/>
            <person name="Wilkins M.J."/>
            <person name="Karaoz U."/>
            <person name="Brodie E.L."/>
            <person name="Williams K.H."/>
            <person name="Hubbard S.S."/>
            <person name="Banfield J.F."/>
        </authorList>
    </citation>
    <scope>NUCLEOTIDE SEQUENCE [LARGE SCALE GENOMIC DNA]</scope>
</reference>
<dbReference type="SMART" id="SM00072">
    <property type="entry name" value="GuKc"/>
    <property type="match status" value="1"/>
</dbReference>
<dbReference type="GO" id="GO:0004385">
    <property type="term" value="F:GMP kinase activity"/>
    <property type="evidence" value="ECO:0007669"/>
    <property type="project" value="UniProtKB-EC"/>
</dbReference>
<evidence type="ECO:0000256" key="8">
    <source>
        <dbReference type="ARBA" id="ARBA00030128"/>
    </source>
</evidence>
<dbReference type="InterPro" id="IPR027417">
    <property type="entry name" value="P-loop_NTPase"/>
</dbReference>
<dbReference type="AlphaFoldDB" id="A0A1G1YFG2"/>
<dbReference type="Proteomes" id="UP000177310">
    <property type="component" value="Unassembled WGS sequence"/>
</dbReference>
<dbReference type="PANTHER" id="PTHR23117:SF13">
    <property type="entry name" value="GUANYLATE KINASE"/>
    <property type="match status" value="1"/>
</dbReference>